<dbReference type="RefSeq" id="WP_006980897.1">
    <property type="nucleotide sequence ID" value="NZ_ABVL01000010.1"/>
</dbReference>
<dbReference type="EMBL" id="ABVL01000010">
    <property type="protein sequence ID" value="EDY18914.1"/>
    <property type="molecule type" value="Genomic_DNA"/>
</dbReference>
<feature type="transmembrane region" description="Helical" evidence="1">
    <location>
        <begin position="37"/>
        <end position="56"/>
    </location>
</feature>
<dbReference type="eggNOG" id="ENOG503439H">
    <property type="taxonomic scope" value="Bacteria"/>
</dbReference>
<name>B4D3T4_9BACT</name>
<gene>
    <name evidence="2" type="ORF">CfE428DRAFT_3572</name>
</gene>
<evidence type="ECO:0000313" key="2">
    <source>
        <dbReference type="EMBL" id="EDY18914.1"/>
    </source>
</evidence>
<dbReference type="Proteomes" id="UP000005824">
    <property type="component" value="Unassembled WGS sequence"/>
</dbReference>
<keyword evidence="1" id="KW-0472">Membrane</keyword>
<accession>B4D3T4</accession>
<comment type="caution">
    <text evidence="2">The sequence shown here is derived from an EMBL/GenBank/DDBJ whole genome shotgun (WGS) entry which is preliminary data.</text>
</comment>
<dbReference type="InParanoid" id="B4D3T4"/>
<keyword evidence="1" id="KW-1133">Transmembrane helix</keyword>
<keyword evidence="1" id="KW-0812">Transmembrane</keyword>
<reference evidence="2 3" key="1">
    <citation type="journal article" date="2011" name="J. Bacteriol.">
        <title>Genome sequence of Chthoniobacter flavus Ellin428, an aerobic heterotrophic soil bacterium.</title>
        <authorList>
            <person name="Kant R."/>
            <person name="van Passel M.W."/>
            <person name="Palva A."/>
            <person name="Lucas S."/>
            <person name="Lapidus A."/>
            <person name="Glavina Del Rio T."/>
            <person name="Dalin E."/>
            <person name="Tice H."/>
            <person name="Bruce D."/>
            <person name="Goodwin L."/>
            <person name="Pitluck S."/>
            <person name="Larimer F.W."/>
            <person name="Land M.L."/>
            <person name="Hauser L."/>
            <person name="Sangwan P."/>
            <person name="de Vos W.M."/>
            <person name="Janssen P.H."/>
            <person name="Smidt H."/>
        </authorList>
    </citation>
    <scope>NUCLEOTIDE SEQUENCE [LARGE SCALE GENOMIC DNA]</scope>
    <source>
        <strain evidence="2 3">Ellin428</strain>
    </source>
</reference>
<keyword evidence="3" id="KW-1185">Reference proteome</keyword>
<evidence type="ECO:0000313" key="3">
    <source>
        <dbReference type="Proteomes" id="UP000005824"/>
    </source>
</evidence>
<protein>
    <submittedName>
        <fullName evidence="2">Uncharacterized protein</fullName>
    </submittedName>
</protein>
<organism evidence="2 3">
    <name type="scientific">Chthoniobacter flavus Ellin428</name>
    <dbReference type="NCBI Taxonomy" id="497964"/>
    <lineage>
        <taxon>Bacteria</taxon>
        <taxon>Pseudomonadati</taxon>
        <taxon>Verrucomicrobiota</taxon>
        <taxon>Spartobacteria</taxon>
        <taxon>Chthoniobacterales</taxon>
        <taxon>Chthoniobacteraceae</taxon>
        <taxon>Chthoniobacter</taxon>
    </lineage>
</organism>
<sequence length="143" mass="15891">MSDELERRLAALRPAELPADLQTRLATPPPARGKIRWLWVAAPLAAAAVWMLMPALPHLPVSARPKLQAAQPSDFHVYLPIRKTSTLVNVEDLAVIDTEPTHPIRLVRATWIDDVTYAGDDGHSTISHRTPRAQIIPITLETY</sequence>
<proteinExistence type="predicted"/>
<dbReference type="AlphaFoldDB" id="B4D3T4"/>
<dbReference type="STRING" id="497964.CfE428DRAFT_3572"/>
<evidence type="ECO:0000256" key="1">
    <source>
        <dbReference type="SAM" id="Phobius"/>
    </source>
</evidence>